<evidence type="ECO:0000313" key="2">
    <source>
        <dbReference type="Proteomes" id="UP001556367"/>
    </source>
</evidence>
<evidence type="ECO:0000313" key="1">
    <source>
        <dbReference type="EMBL" id="KAL0949177.1"/>
    </source>
</evidence>
<dbReference type="Proteomes" id="UP001556367">
    <property type="component" value="Unassembled WGS sequence"/>
</dbReference>
<proteinExistence type="predicted"/>
<sequence>MSNSDKGALTDWTSTGKVFEDTPTFISDELICRTQLSSFAQRLLPFAGSTVATLLHFSAPSVASSLHRVKPESCYSPIPATVTLDYLLKCKVRPRSFLTRIRAAGRFPSVHNASRTPSLCPSSILDISASHPQIVNLNHERWSKPGA</sequence>
<gene>
    <name evidence="1" type="ORF">HGRIS_009255</name>
</gene>
<reference evidence="2" key="1">
    <citation type="submission" date="2024-06" db="EMBL/GenBank/DDBJ databases">
        <title>Multi-omics analyses provide insights into the biosynthesis of the anticancer antibiotic pleurotin in Hohenbuehelia grisea.</title>
        <authorList>
            <person name="Weaver J.A."/>
            <person name="Alberti F."/>
        </authorList>
    </citation>
    <scope>NUCLEOTIDE SEQUENCE [LARGE SCALE GENOMIC DNA]</scope>
    <source>
        <strain evidence="2">T-177</strain>
    </source>
</reference>
<dbReference type="EMBL" id="JASNQZ010000012">
    <property type="protein sequence ID" value="KAL0949177.1"/>
    <property type="molecule type" value="Genomic_DNA"/>
</dbReference>
<protein>
    <submittedName>
        <fullName evidence="1">Uncharacterized protein</fullName>
    </submittedName>
</protein>
<name>A0ABR3J0L4_9AGAR</name>
<comment type="caution">
    <text evidence="1">The sequence shown here is derived from an EMBL/GenBank/DDBJ whole genome shotgun (WGS) entry which is preliminary data.</text>
</comment>
<accession>A0ABR3J0L4</accession>
<organism evidence="1 2">
    <name type="scientific">Hohenbuehelia grisea</name>
    <dbReference type="NCBI Taxonomy" id="104357"/>
    <lineage>
        <taxon>Eukaryota</taxon>
        <taxon>Fungi</taxon>
        <taxon>Dikarya</taxon>
        <taxon>Basidiomycota</taxon>
        <taxon>Agaricomycotina</taxon>
        <taxon>Agaricomycetes</taxon>
        <taxon>Agaricomycetidae</taxon>
        <taxon>Agaricales</taxon>
        <taxon>Pleurotineae</taxon>
        <taxon>Pleurotaceae</taxon>
        <taxon>Hohenbuehelia</taxon>
    </lineage>
</organism>
<keyword evidence="2" id="KW-1185">Reference proteome</keyword>